<keyword evidence="3" id="KW-1185">Reference proteome</keyword>
<name>A0AAV0WCN5_9HEMI</name>
<dbReference type="PANTHER" id="PTHR33939">
    <property type="entry name" value="PROTEIN CBG22215"/>
    <property type="match status" value="1"/>
</dbReference>
<organism evidence="2 3">
    <name type="scientific">Macrosiphum euphorbiae</name>
    <name type="common">potato aphid</name>
    <dbReference type="NCBI Taxonomy" id="13131"/>
    <lineage>
        <taxon>Eukaryota</taxon>
        <taxon>Metazoa</taxon>
        <taxon>Ecdysozoa</taxon>
        <taxon>Arthropoda</taxon>
        <taxon>Hexapoda</taxon>
        <taxon>Insecta</taxon>
        <taxon>Pterygota</taxon>
        <taxon>Neoptera</taxon>
        <taxon>Paraneoptera</taxon>
        <taxon>Hemiptera</taxon>
        <taxon>Sternorrhyncha</taxon>
        <taxon>Aphidomorpha</taxon>
        <taxon>Aphidoidea</taxon>
        <taxon>Aphididae</taxon>
        <taxon>Macrosiphini</taxon>
        <taxon>Macrosiphum</taxon>
    </lineage>
</organism>
<gene>
    <name evidence="2" type="ORF">MEUPH1_LOCUS9631</name>
</gene>
<evidence type="ECO:0000313" key="3">
    <source>
        <dbReference type="Proteomes" id="UP001160148"/>
    </source>
</evidence>
<protein>
    <recommendedName>
        <fullName evidence="1">Tc1-like transposase DDE domain-containing protein</fullName>
    </recommendedName>
</protein>
<dbReference type="PANTHER" id="PTHR33939:SF1">
    <property type="entry name" value="DUF4371 DOMAIN-CONTAINING PROTEIN"/>
    <property type="match status" value="1"/>
</dbReference>
<feature type="domain" description="Tc1-like transposase DDE" evidence="1">
    <location>
        <begin position="2"/>
        <end position="125"/>
    </location>
</feature>
<sequence length="193" mass="22511">MNGDNFYEWFNTILPLLNENAVIVMDNASYHSVKKDPCPVISWKKADIIYWLENKGEVVDHTKVKSQLLERVQVLKPQYGQYVIDELAKAANKTVVRLPPYHCELNPIELAWSSVKNYVRMNNTTYKLQDVRKLLEEGVERVTPDMWKNFITHVKKEEDKCWQIDVLSDELFDEQESHVLTITGDTSSDFDSD</sequence>
<dbReference type="InterPro" id="IPR038717">
    <property type="entry name" value="Tc1-like_DDE_dom"/>
</dbReference>
<proteinExistence type="predicted"/>
<dbReference type="Gene3D" id="3.30.420.10">
    <property type="entry name" value="Ribonuclease H-like superfamily/Ribonuclease H"/>
    <property type="match status" value="1"/>
</dbReference>
<evidence type="ECO:0000313" key="2">
    <source>
        <dbReference type="EMBL" id="CAI6353515.1"/>
    </source>
</evidence>
<dbReference type="Pfam" id="PF13358">
    <property type="entry name" value="DDE_3"/>
    <property type="match status" value="1"/>
</dbReference>
<reference evidence="2 3" key="1">
    <citation type="submission" date="2023-01" db="EMBL/GenBank/DDBJ databases">
        <authorList>
            <person name="Whitehead M."/>
        </authorList>
    </citation>
    <scope>NUCLEOTIDE SEQUENCE [LARGE SCALE GENOMIC DNA]</scope>
</reference>
<dbReference type="AlphaFoldDB" id="A0AAV0WCN5"/>
<evidence type="ECO:0000259" key="1">
    <source>
        <dbReference type="Pfam" id="PF13358"/>
    </source>
</evidence>
<dbReference type="EMBL" id="CARXXK010000002">
    <property type="protein sequence ID" value="CAI6353515.1"/>
    <property type="molecule type" value="Genomic_DNA"/>
</dbReference>
<dbReference type="GO" id="GO:0003676">
    <property type="term" value="F:nucleic acid binding"/>
    <property type="evidence" value="ECO:0007669"/>
    <property type="project" value="InterPro"/>
</dbReference>
<dbReference type="Proteomes" id="UP001160148">
    <property type="component" value="Unassembled WGS sequence"/>
</dbReference>
<dbReference type="InterPro" id="IPR036397">
    <property type="entry name" value="RNaseH_sf"/>
</dbReference>
<accession>A0AAV0WCN5</accession>
<comment type="caution">
    <text evidence="2">The sequence shown here is derived from an EMBL/GenBank/DDBJ whole genome shotgun (WGS) entry which is preliminary data.</text>
</comment>